<dbReference type="OrthoDB" id="10028342at2759"/>
<feature type="compositionally biased region" description="Basic residues" evidence="7">
    <location>
        <begin position="613"/>
        <end position="622"/>
    </location>
</feature>
<dbReference type="GO" id="GO:0003677">
    <property type="term" value="F:DNA binding"/>
    <property type="evidence" value="ECO:0007669"/>
    <property type="project" value="UniProtKB-UniRule"/>
</dbReference>
<keyword evidence="2" id="KW-0805">Transcription regulation</keyword>
<feature type="compositionally biased region" description="Polar residues" evidence="7">
    <location>
        <begin position="248"/>
        <end position="261"/>
    </location>
</feature>
<evidence type="ECO:0000313" key="10">
    <source>
        <dbReference type="Proteomes" id="UP000708208"/>
    </source>
</evidence>
<evidence type="ECO:0000259" key="8">
    <source>
        <dbReference type="PROSITE" id="PS50960"/>
    </source>
</evidence>
<dbReference type="GO" id="GO:0005634">
    <property type="term" value="C:nucleus"/>
    <property type="evidence" value="ECO:0007669"/>
    <property type="project" value="UniProtKB-SubCell"/>
</dbReference>
<feature type="DNA-binding region" description="H-T-H motif" evidence="6">
    <location>
        <begin position="644"/>
        <end position="664"/>
    </location>
</feature>
<feature type="domain" description="HTH psq-type" evidence="8">
    <location>
        <begin position="616"/>
        <end position="668"/>
    </location>
</feature>
<dbReference type="AlphaFoldDB" id="A0A8J2PDJ8"/>
<feature type="compositionally biased region" description="Basic and acidic residues" evidence="7">
    <location>
        <begin position="234"/>
        <end position="246"/>
    </location>
</feature>
<dbReference type="InterPro" id="IPR007889">
    <property type="entry name" value="HTH_Psq"/>
</dbReference>
<dbReference type="EMBL" id="CAJVCH010451607">
    <property type="protein sequence ID" value="CAG7819507.1"/>
    <property type="molecule type" value="Genomic_DNA"/>
</dbReference>
<dbReference type="PANTHER" id="PTHR21545">
    <property type="entry name" value="TRANSCRIPTION FACTOR MLR1/2"/>
    <property type="match status" value="1"/>
</dbReference>
<sequence>MSEVLKQKIRKDLSRWSRKLLLCIGLEDIGKQLVGEDKWQNLYPVWRDVEQDRTPDFDPDEVPEPDLQDITSADLSHIDPSETPDEEGGEEKNEILENFFHLLPYWYFINRAFGGQGLGLGAGNASEDLKNSTNPLLDAFDANQRLNSLLLFESLKQHYVQAGLQPVLQNSFNHLQNLPFLPSEISDPTKLANNSHQLSAGLKQNEALQLGLRGLSSSNQEDRDQPLDLTQKNKRTDRVGENRKQWSADLSSTRSLNATETKANKVSPRPNVRPGKGYTSQELEAALRDIQSGKLGTRRAAVIYGIPRSTLRNKVYKMGKDRSRPYFRQKNSATNIVEDVEEQSHTKNRIISGPNTHDLNEAASIKETAAQHNNLSVKLVLPHTSLPSIPSSHSQGSLLLDGHRLHEPGDSEEEDSLIKSEEEISHEKKVLKEWLRTKLSRQQPQQKSPSEHLSSASHNSAAEALSDSSDNSDVSRQDSRKEVILKIPSLINNKSSLSRVISRKKLKRGRTPRDVDSINSAQYSLPMMTSFGMESSATSTNPLGGKESPLDWKNLKVEDGNDSMDDGESEGKMSTIKHENSSGWDYGSKDLLSSTSVASNSTMGSNASEANGKKSRPKRGKYRNYDRDALLKAVRAVQNGEMSVHRAGSFYGVPHSTLEYKVKERHLLRRPKRKGTESPKPSHKSSPESSMSGSDPQVPRNTSGTPGQETNSLPLTADLRESLSRYLNIGQGVGSSVSSPGAGILSAGNGRPILSHGKNQEEIHSRENRIDNHSVGLGRGIISPFLNLFNLDDLIRQNLDSNSLLDLTKKS</sequence>
<feature type="region of interest" description="Disordered" evidence="7">
    <location>
        <begin position="53"/>
        <end position="91"/>
    </location>
</feature>
<feature type="region of interest" description="Disordered" evidence="7">
    <location>
        <begin position="532"/>
        <end position="625"/>
    </location>
</feature>
<feature type="region of interest" description="Disordered" evidence="7">
    <location>
        <begin position="216"/>
        <end position="277"/>
    </location>
</feature>
<reference evidence="9" key="1">
    <citation type="submission" date="2021-06" db="EMBL/GenBank/DDBJ databases">
        <authorList>
            <person name="Hodson N. C."/>
            <person name="Mongue J. A."/>
            <person name="Jaron S. K."/>
        </authorList>
    </citation>
    <scope>NUCLEOTIDE SEQUENCE</scope>
</reference>
<keyword evidence="3 6" id="KW-0238">DNA-binding</keyword>
<feature type="region of interest" description="Disordered" evidence="7">
    <location>
        <begin position="662"/>
        <end position="713"/>
    </location>
</feature>
<protein>
    <recommendedName>
        <fullName evidence="8">HTH psq-type domain-containing protein</fullName>
    </recommendedName>
</protein>
<evidence type="ECO:0000256" key="6">
    <source>
        <dbReference type="PROSITE-ProRule" id="PRU00320"/>
    </source>
</evidence>
<keyword evidence="5 6" id="KW-0539">Nucleus</keyword>
<feature type="compositionally biased region" description="Polar residues" evidence="7">
    <location>
        <begin position="440"/>
        <end position="472"/>
    </location>
</feature>
<evidence type="ECO:0000256" key="5">
    <source>
        <dbReference type="ARBA" id="ARBA00023242"/>
    </source>
</evidence>
<evidence type="ECO:0000256" key="2">
    <source>
        <dbReference type="ARBA" id="ARBA00023015"/>
    </source>
</evidence>
<evidence type="ECO:0000256" key="1">
    <source>
        <dbReference type="ARBA" id="ARBA00004123"/>
    </source>
</evidence>
<feature type="DNA-binding region" description="H-T-H motif" evidence="6">
    <location>
        <begin position="297"/>
        <end position="317"/>
    </location>
</feature>
<feature type="region of interest" description="Disordered" evidence="7">
    <location>
        <begin position="439"/>
        <end position="479"/>
    </location>
</feature>
<dbReference type="GO" id="GO:0006357">
    <property type="term" value="P:regulation of transcription by RNA polymerase II"/>
    <property type="evidence" value="ECO:0007669"/>
    <property type="project" value="TreeGrafter"/>
</dbReference>
<feature type="compositionally biased region" description="Low complexity" evidence="7">
    <location>
        <begin position="687"/>
        <end position="696"/>
    </location>
</feature>
<dbReference type="Proteomes" id="UP000708208">
    <property type="component" value="Unassembled WGS sequence"/>
</dbReference>
<evidence type="ECO:0000256" key="7">
    <source>
        <dbReference type="SAM" id="MobiDB-lite"/>
    </source>
</evidence>
<feature type="compositionally biased region" description="Polar residues" evidence="7">
    <location>
        <begin position="699"/>
        <end position="713"/>
    </location>
</feature>
<name>A0A8J2PDJ8_9HEXA</name>
<feature type="compositionally biased region" description="Acidic residues" evidence="7">
    <location>
        <begin position="57"/>
        <end position="67"/>
    </location>
</feature>
<dbReference type="PROSITE" id="PS50960">
    <property type="entry name" value="HTH_PSQ"/>
    <property type="match status" value="2"/>
</dbReference>
<comment type="subcellular location">
    <subcellularLocation>
        <location evidence="1 6">Nucleus</location>
    </subcellularLocation>
</comment>
<feature type="compositionally biased region" description="Polar residues" evidence="7">
    <location>
        <begin position="387"/>
        <end position="397"/>
    </location>
</feature>
<feature type="region of interest" description="Disordered" evidence="7">
    <location>
        <begin position="735"/>
        <end position="761"/>
    </location>
</feature>
<keyword evidence="4" id="KW-0804">Transcription</keyword>
<evidence type="ECO:0000256" key="4">
    <source>
        <dbReference type="ARBA" id="ARBA00023163"/>
    </source>
</evidence>
<gene>
    <name evidence="9" type="ORF">AFUS01_LOCUS29949</name>
</gene>
<accession>A0A8J2PDJ8</accession>
<feature type="compositionally biased region" description="Polar residues" evidence="7">
    <location>
        <begin position="591"/>
        <end position="609"/>
    </location>
</feature>
<keyword evidence="10" id="KW-1185">Reference proteome</keyword>
<dbReference type="FunFam" id="1.10.10.60:FF:000019">
    <property type="entry name" value="Ligand-dependent corepressor isoform 1"/>
    <property type="match status" value="1"/>
</dbReference>
<proteinExistence type="predicted"/>
<feature type="compositionally biased region" description="Basic residues" evidence="7">
    <location>
        <begin position="663"/>
        <end position="673"/>
    </location>
</feature>
<evidence type="ECO:0000313" key="9">
    <source>
        <dbReference type="EMBL" id="CAG7819507.1"/>
    </source>
</evidence>
<comment type="caution">
    <text evidence="9">The sequence shown here is derived from an EMBL/GenBank/DDBJ whole genome shotgun (WGS) entry which is preliminary data.</text>
</comment>
<feature type="compositionally biased region" description="Polar residues" evidence="7">
    <location>
        <begin position="532"/>
        <end position="542"/>
    </location>
</feature>
<dbReference type="Pfam" id="PF05225">
    <property type="entry name" value="HTH_psq"/>
    <property type="match status" value="2"/>
</dbReference>
<feature type="region of interest" description="Disordered" evidence="7">
    <location>
        <begin position="387"/>
        <end position="423"/>
    </location>
</feature>
<feature type="domain" description="HTH psq-type" evidence="8">
    <location>
        <begin position="269"/>
        <end position="321"/>
    </location>
</feature>
<evidence type="ECO:0000256" key="3">
    <source>
        <dbReference type="ARBA" id="ARBA00023125"/>
    </source>
</evidence>
<feature type="compositionally biased region" description="Basic and acidic residues" evidence="7">
    <location>
        <begin position="548"/>
        <end position="559"/>
    </location>
</feature>
<dbReference type="PANTHER" id="PTHR21545:SF13">
    <property type="entry name" value="ECDYSONE-INDUCED PROTEIN 93F, ISOFORM C"/>
    <property type="match status" value="1"/>
</dbReference>
<organism evidence="9 10">
    <name type="scientific">Allacma fusca</name>
    <dbReference type="NCBI Taxonomy" id="39272"/>
    <lineage>
        <taxon>Eukaryota</taxon>
        <taxon>Metazoa</taxon>
        <taxon>Ecdysozoa</taxon>
        <taxon>Arthropoda</taxon>
        <taxon>Hexapoda</taxon>
        <taxon>Collembola</taxon>
        <taxon>Symphypleona</taxon>
        <taxon>Sminthuridae</taxon>
        <taxon>Allacma</taxon>
    </lineage>
</organism>